<reference evidence="1 2" key="1">
    <citation type="submission" date="2013-09" db="EMBL/GenBank/DDBJ databases">
        <title>Corchorus capsularis genome sequencing.</title>
        <authorList>
            <person name="Alam M."/>
            <person name="Haque M.S."/>
            <person name="Islam M.S."/>
            <person name="Emdad E.M."/>
            <person name="Islam M.M."/>
            <person name="Ahmed B."/>
            <person name="Halim A."/>
            <person name="Hossen Q.M.M."/>
            <person name="Hossain M.Z."/>
            <person name="Ahmed R."/>
            <person name="Khan M.M."/>
            <person name="Islam R."/>
            <person name="Rashid M.M."/>
            <person name="Khan S.A."/>
            <person name="Rahman M.S."/>
            <person name="Alam M."/>
        </authorList>
    </citation>
    <scope>NUCLEOTIDE SEQUENCE [LARGE SCALE GENOMIC DNA]</scope>
    <source>
        <strain evidence="2">cv. CVL-1</strain>
        <tissue evidence="1">Whole seedling</tissue>
    </source>
</reference>
<evidence type="ECO:0000313" key="1">
    <source>
        <dbReference type="EMBL" id="OMO75779.1"/>
    </source>
</evidence>
<name>A0A1R3HZQ7_COCAP</name>
<dbReference type="Proteomes" id="UP000188268">
    <property type="component" value="Unassembled WGS sequence"/>
</dbReference>
<dbReference type="EMBL" id="AWWV01010960">
    <property type="protein sequence ID" value="OMO75779.1"/>
    <property type="molecule type" value="Genomic_DNA"/>
</dbReference>
<proteinExistence type="predicted"/>
<dbReference type="Gramene" id="OMO75779">
    <property type="protein sequence ID" value="OMO75779"/>
    <property type="gene ID" value="CCACVL1_16041"/>
</dbReference>
<keyword evidence="2" id="KW-1185">Reference proteome</keyword>
<protein>
    <submittedName>
        <fullName evidence="1">Uncharacterized protein</fullName>
    </submittedName>
</protein>
<comment type="caution">
    <text evidence="1">The sequence shown here is derived from an EMBL/GenBank/DDBJ whole genome shotgun (WGS) entry which is preliminary data.</text>
</comment>
<organism evidence="1 2">
    <name type="scientific">Corchorus capsularis</name>
    <name type="common">Jute</name>
    <dbReference type="NCBI Taxonomy" id="210143"/>
    <lineage>
        <taxon>Eukaryota</taxon>
        <taxon>Viridiplantae</taxon>
        <taxon>Streptophyta</taxon>
        <taxon>Embryophyta</taxon>
        <taxon>Tracheophyta</taxon>
        <taxon>Spermatophyta</taxon>
        <taxon>Magnoliopsida</taxon>
        <taxon>eudicotyledons</taxon>
        <taxon>Gunneridae</taxon>
        <taxon>Pentapetalae</taxon>
        <taxon>rosids</taxon>
        <taxon>malvids</taxon>
        <taxon>Malvales</taxon>
        <taxon>Malvaceae</taxon>
        <taxon>Grewioideae</taxon>
        <taxon>Apeibeae</taxon>
        <taxon>Corchorus</taxon>
    </lineage>
</organism>
<evidence type="ECO:0000313" key="2">
    <source>
        <dbReference type="Proteomes" id="UP000188268"/>
    </source>
</evidence>
<gene>
    <name evidence="1" type="ORF">CCACVL1_16041</name>
</gene>
<sequence>MEVGNVNNKHFVLALKVRVEGFLDAGIR</sequence>
<dbReference type="AlphaFoldDB" id="A0A1R3HZQ7"/>
<accession>A0A1R3HZQ7</accession>